<evidence type="ECO:0000313" key="1">
    <source>
        <dbReference type="EMBL" id="KAD5508967.1"/>
    </source>
</evidence>
<protein>
    <submittedName>
        <fullName evidence="1">Uncharacterized protein</fullName>
    </submittedName>
</protein>
<dbReference type="EMBL" id="SZYD01000008">
    <property type="protein sequence ID" value="KAD5508976.1"/>
    <property type="molecule type" value="Genomic_DNA"/>
</dbReference>
<dbReference type="Proteomes" id="UP000326396">
    <property type="component" value="Linkage Group LG16"/>
</dbReference>
<reference evidence="1 3" key="1">
    <citation type="submission" date="2019-05" db="EMBL/GenBank/DDBJ databases">
        <title>Mikania micrantha, genome provides insights into the molecular mechanism of rapid growth.</title>
        <authorList>
            <person name="Liu B."/>
        </authorList>
    </citation>
    <scope>NUCLEOTIDE SEQUENCE [LARGE SCALE GENOMIC DNA]</scope>
    <source>
        <strain evidence="1">NLD-2019</strain>
        <tissue evidence="1">Leaf</tissue>
    </source>
</reference>
<dbReference type="AlphaFoldDB" id="A0A5N6NYY2"/>
<evidence type="ECO:0000313" key="3">
    <source>
        <dbReference type="Proteomes" id="UP000326396"/>
    </source>
</evidence>
<name>A0A5N6NYY2_9ASTR</name>
<keyword evidence="3" id="KW-1185">Reference proteome</keyword>
<dbReference type="EMBL" id="SZYD01000008">
    <property type="protein sequence ID" value="KAD5508967.1"/>
    <property type="molecule type" value="Genomic_DNA"/>
</dbReference>
<organism evidence="1 3">
    <name type="scientific">Mikania micrantha</name>
    <name type="common">bitter vine</name>
    <dbReference type="NCBI Taxonomy" id="192012"/>
    <lineage>
        <taxon>Eukaryota</taxon>
        <taxon>Viridiplantae</taxon>
        <taxon>Streptophyta</taxon>
        <taxon>Embryophyta</taxon>
        <taxon>Tracheophyta</taxon>
        <taxon>Spermatophyta</taxon>
        <taxon>Magnoliopsida</taxon>
        <taxon>eudicotyledons</taxon>
        <taxon>Gunneridae</taxon>
        <taxon>Pentapetalae</taxon>
        <taxon>asterids</taxon>
        <taxon>campanulids</taxon>
        <taxon>Asterales</taxon>
        <taxon>Asteraceae</taxon>
        <taxon>Asteroideae</taxon>
        <taxon>Heliantheae alliance</taxon>
        <taxon>Eupatorieae</taxon>
        <taxon>Mikania</taxon>
    </lineage>
</organism>
<evidence type="ECO:0000313" key="2">
    <source>
        <dbReference type="EMBL" id="KAD5508976.1"/>
    </source>
</evidence>
<accession>A0A5N6NYY2</accession>
<gene>
    <name evidence="1" type="ORF">E3N88_16670</name>
    <name evidence="2" type="ORF">E3N88_16679</name>
</gene>
<comment type="caution">
    <text evidence="1">The sequence shown here is derived from an EMBL/GenBank/DDBJ whole genome shotgun (WGS) entry which is preliminary data.</text>
</comment>
<sequence length="98" mass="11319">MMVERKETLEDPSFQQHVDMQYDVHNGDSDDDDDYGNFDNSEDYISEYFTKIEVIPLANEYDDADANETPSTVQYNTRICQGFSKVPVFYSNDVEPIG</sequence>
<proteinExistence type="predicted"/>